<evidence type="ECO:0000313" key="2">
    <source>
        <dbReference type="Proteomes" id="UP000019030"/>
    </source>
</evidence>
<dbReference type="HOGENOM" id="CLU_189229_0_0_6"/>
<reference evidence="1 2" key="2">
    <citation type="submission" date="2015-03" db="EMBL/GenBank/DDBJ databases">
        <authorList>
            <person name="Chan K.-G."/>
        </authorList>
    </citation>
    <scope>NUCLEOTIDE SEQUENCE [LARGE SCALE GENOMIC DNA]</scope>
    <source>
        <strain evidence="1 2">RB-25</strain>
    </source>
</reference>
<dbReference type="KEGG" id="sfo:Z042_23705"/>
<evidence type="ECO:0000313" key="1">
    <source>
        <dbReference type="EMBL" id="AHG23015.1"/>
    </source>
</evidence>
<sequence length="89" mass="8788">MGQSLQGVIGQEKGVGANRLTSQTCSFYACINAAVGHATPCGPSGGTGVDVRLGLKDGRGSSAAVLAPLGRYVPPFVVSTSAALVQIAA</sequence>
<reference evidence="1 2" key="1">
    <citation type="submission" date="2014-01" db="EMBL/GenBank/DDBJ databases">
        <title>Isolation of Serratia multitudinisentens RB-25 from Ex-Landfill site.</title>
        <authorList>
            <person name="Robson E.H.J."/>
        </authorList>
    </citation>
    <scope>NUCLEOTIDE SEQUENCE [LARGE SCALE GENOMIC DNA]</scope>
    <source>
        <strain evidence="1 2">RB-25</strain>
    </source>
</reference>
<protein>
    <submittedName>
        <fullName evidence="1">Uncharacterized protein</fullName>
    </submittedName>
</protein>
<dbReference type="EMBL" id="CP007044">
    <property type="protein sequence ID" value="AHG23015.1"/>
    <property type="molecule type" value="Genomic_DNA"/>
</dbReference>
<accession>W0LLT4</accession>
<dbReference type="AlphaFoldDB" id="W0LLT4"/>
<organism evidence="1 2">
    <name type="scientific">Chania multitudinisentens RB-25</name>
    <dbReference type="NCBI Taxonomy" id="1441930"/>
    <lineage>
        <taxon>Bacteria</taxon>
        <taxon>Pseudomonadati</taxon>
        <taxon>Pseudomonadota</taxon>
        <taxon>Gammaproteobacteria</taxon>
        <taxon>Enterobacterales</taxon>
        <taxon>Yersiniaceae</taxon>
        <taxon>Chania</taxon>
    </lineage>
</organism>
<dbReference type="Proteomes" id="UP000019030">
    <property type="component" value="Chromosome"/>
</dbReference>
<proteinExistence type="predicted"/>
<keyword evidence="2" id="KW-1185">Reference proteome</keyword>
<name>W0LLT4_9GAMM</name>
<dbReference type="eggNOG" id="ENOG5031M2I">
    <property type="taxonomic scope" value="Bacteria"/>
</dbReference>
<gene>
    <name evidence="1" type="ORF">Z042_23705</name>
</gene>